<dbReference type="GeneID" id="87903442"/>
<name>A0ABR0GH07_9PEZI</name>
<comment type="caution">
    <text evidence="1">The sequence shown here is derived from an EMBL/GenBank/DDBJ whole genome shotgun (WGS) entry which is preliminary data.</text>
</comment>
<accession>A0ABR0GH07</accession>
<gene>
    <name evidence="1" type="ORF">QC762_0071940</name>
</gene>
<proteinExistence type="predicted"/>
<reference evidence="1 2" key="1">
    <citation type="journal article" date="2023" name="bioRxiv">
        <title>High-quality genome assemblies of four members of thePodospora anserinaspecies complex.</title>
        <authorList>
            <person name="Ament-Velasquez S.L."/>
            <person name="Vogan A.A."/>
            <person name="Wallerman O."/>
            <person name="Hartmann F."/>
            <person name="Gautier V."/>
            <person name="Silar P."/>
            <person name="Giraud T."/>
            <person name="Johannesson H."/>
        </authorList>
    </citation>
    <scope>NUCLEOTIDE SEQUENCE [LARGE SCALE GENOMIC DNA]</scope>
    <source>
        <strain evidence="1 2">CBS 415.72m</strain>
    </source>
</reference>
<evidence type="ECO:0000313" key="1">
    <source>
        <dbReference type="EMBL" id="KAK4655047.1"/>
    </source>
</evidence>
<protein>
    <submittedName>
        <fullName evidence="1">Uncharacterized protein</fullName>
    </submittedName>
</protein>
<keyword evidence="2" id="KW-1185">Reference proteome</keyword>
<dbReference type="Proteomes" id="UP001323405">
    <property type="component" value="Unassembled WGS sequence"/>
</dbReference>
<dbReference type="EMBL" id="JAFFHA010000006">
    <property type="protein sequence ID" value="KAK4655047.1"/>
    <property type="molecule type" value="Genomic_DNA"/>
</dbReference>
<evidence type="ECO:0000313" key="2">
    <source>
        <dbReference type="Proteomes" id="UP001323405"/>
    </source>
</evidence>
<organism evidence="1 2">
    <name type="scientific">Podospora pseudocomata</name>
    <dbReference type="NCBI Taxonomy" id="2093779"/>
    <lineage>
        <taxon>Eukaryota</taxon>
        <taxon>Fungi</taxon>
        <taxon>Dikarya</taxon>
        <taxon>Ascomycota</taxon>
        <taxon>Pezizomycotina</taxon>
        <taxon>Sordariomycetes</taxon>
        <taxon>Sordariomycetidae</taxon>
        <taxon>Sordariales</taxon>
        <taxon>Podosporaceae</taxon>
        <taxon>Podospora</taxon>
    </lineage>
</organism>
<dbReference type="RefSeq" id="XP_062744022.1">
    <property type="nucleotide sequence ID" value="XM_062883754.1"/>
</dbReference>
<sequence length="102" mass="10861">MLRAFCAGHVASRWGLARYKNPQPAPAQQATPTCTSILFFFATMDPKSPTPLATVPPSIGQPGCLVVPLPSAGAHCGSTSDVLREYLLEMGSIQHVQQRADP</sequence>